<protein>
    <submittedName>
        <fullName evidence="1">Gliding motility-associated C-terminal domain-containing protein</fullName>
    </submittedName>
</protein>
<gene>
    <name evidence="1" type="ORF">IPO85_03350</name>
</gene>
<dbReference type="AlphaFoldDB" id="A0A9D7S717"/>
<accession>A0A9D7S717</accession>
<evidence type="ECO:0000313" key="2">
    <source>
        <dbReference type="Proteomes" id="UP000808349"/>
    </source>
</evidence>
<comment type="caution">
    <text evidence="1">The sequence shown here is derived from an EMBL/GenBank/DDBJ whole genome shotgun (WGS) entry which is preliminary data.</text>
</comment>
<dbReference type="Proteomes" id="UP000808349">
    <property type="component" value="Unassembled WGS sequence"/>
</dbReference>
<dbReference type="NCBIfam" id="TIGR04131">
    <property type="entry name" value="Bac_Flav_CTERM"/>
    <property type="match status" value="1"/>
</dbReference>
<dbReference type="EMBL" id="JADKFW010000004">
    <property type="protein sequence ID" value="MBK9716551.1"/>
    <property type="molecule type" value="Genomic_DNA"/>
</dbReference>
<dbReference type="Pfam" id="PF13585">
    <property type="entry name" value="CHU_C"/>
    <property type="match status" value="1"/>
</dbReference>
<name>A0A9D7S717_9BACT</name>
<evidence type="ECO:0000313" key="1">
    <source>
        <dbReference type="EMBL" id="MBK9716551.1"/>
    </source>
</evidence>
<organism evidence="1 2">
    <name type="scientific">Candidatus Defluviibacterium haderslevense</name>
    <dbReference type="NCBI Taxonomy" id="2981993"/>
    <lineage>
        <taxon>Bacteria</taxon>
        <taxon>Pseudomonadati</taxon>
        <taxon>Bacteroidota</taxon>
        <taxon>Saprospiria</taxon>
        <taxon>Saprospirales</taxon>
        <taxon>Saprospiraceae</taxon>
        <taxon>Candidatus Defluviibacterium</taxon>
    </lineage>
</organism>
<sequence length="691" mass="77705">MLQCSPLARDSLRIWLQNHGSAIATDNCSSVAWTNNFKGDSSALINVVDFYAIDHCGNKTKTTASFIQQDTPDTVRLTQYDCSINITSIDTQFYQLPGCDSLVIINKIPAVKDSNYFSFTTCDPFQKSLVIDTLINIRGCDSFIISSYKYVKPDTSVITNFNCTIIDTSITYQIVSKSPCDSVIKVIQIPAIINELILNQTTCDSTKIGIDTLVYKNIYSCDSTVYINTIFSPLTINYRDSFLCTINNIYKDTLIYQTKTCDSLVIIQYKPKQKDTLYIETNTCQFQNAGIFNSLFTNKYGCDSLVIERINFIAADTLFINKNVCNIPIQLIDTLYYPVQGKCDSVVFVNNIFHTSDTTYLKQITCDPNQVNTIINHLQGQYCDSVIISKIELGPSSIQYNLETTCFKDSVRSDSLLLMTSLGCDSIIVTKVLYEPMVFDVAIDHISCFGMKNGSINVDVIKNVELPLEYILNGVQVTNNDLLNKLDVGTYTLIITDKRKCKSDSILFQIIQPDLLNVDAGKDLHLKTPTTINLKANTNRVVKFYHWFPESLFSCSSCETTEIQIHENGEAYIMVTDQNGCQAIDTILFILDESGQVFIPTLFSPNGDGINDYFIPVVTDPNIQIKSMKIFDRWGELLFQSELVNPAQFNTGWNGIFRNKPLNPGVYLYLIEGLDSNLSKINLKGEVTLIR</sequence>
<proteinExistence type="predicted"/>
<dbReference type="InterPro" id="IPR026341">
    <property type="entry name" value="T9SS_type_B"/>
</dbReference>
<reference evidence="1 2" key="1">
    <citation type="submission" date="2020-10" db="EMBL/GenBank/DDBJ databases">
        <title>Connecting structure to function with the recovery of over 1000 high-quality activated sludge metagenome-assembled genomes encoding full-length rRNA genes using long-read sequencing.</title>
        <authorList>
            <person name="Singleton C.M."/>
            <person name="Petriglieri F."/>
            <person name="Kristensen J.M."/>
            <person name="Kirkegaard R.H."/>
            <person name="Michaelsen T.Y."/>
            <person name="Andersen M.H."/>
            <person name="Karst S.M."/>
            <person name="Dueholm M.S."/>
            <person name="Nielsen P.H."/>
            <person name="Albertsen M."/>
        </authorList>
    </citation>
    <scope>NUCLEOTIDE SEQUENCE [LARGE SCALE GENOMIC DNA]</scope>
    <source>
        <strain evidence="1">Ribe_18-Q3-R11-54_BAT3C.373</strain>
    </source>
</reference>